<dbReference type="PROSITE" id="PS01064">
    <property type="entry name" value="PYRIDOX_OXIDASE"/>
    <property type="match status" value="1"/>
</dbReference>
<dbReference type="PANTHER" id="PTHR10851">
    <property type="entry name" value="PYRIDOXINE-5-PHOSPHATE OXIDASE"/>
    <property type="match status" value="1"/>
</dbReference>
<feature type="binding site" evidence="6 7">
    <location>
        <begin position="59"/>
        <end position="64"/>
    </location>
    <ligand>
        <name>FMN</name>
        <dbReference type="ChEBI" id="CHEBI:58210"/>
    </ligand>
</feature>
<reference evidence="10 11" key="1">
    <citation type="submission" date="2019-03" db="EMBL/GenBank/DDBJ databases">
        <title>Genomic Encyclopedia of Type Strains, Phase III (KMG-III): the genomes of soil and plant-associated and newly described type strains.</title>
        <authorList>
            <person name="Whitman W."/>
        </authorList>
    </citation>
    <scope>NUCLEOTIDE SEQUENCE [LARGE SCALE GENOMIC DNA]</scope>
    <source>
        <strain evidence="10 11">CGMCC 1.7660</strain>
    </source>
</reference>
<comment type="cofactor">
    <cofactor evidence="6 7">
        <name>FMN</name>
        <dbReference type="ChEBI" id="CHEBI:58210"/>
    </cofactor>
    <text evidence="6 7">Binds 1 FMN per subunit.</text>
</comment>
<organism evidence="10 11">
    <name type="scientific">Dongia mobilis</name>
    <dbReference type="NCBI Taxonomy" id="578943"/>
    <lineage>
        <taxon>Bacteria</taxon>
        <taxon>Pseudomonadati</taxon>
        <taxon>Pseudomonadota</taxon>
        <taxon>Alphaproteobacteria</taxon>
        <taxon>Rhodospirillales</taxon>
        <taxon>Dongiaceae</taxon>
        <taxon>Dongia</taxon>
    </lineage>
</organism>
<sequence>MDDSMSVATGKPGPDDLHPWEEPFAKAAAWLAEAEKSEINDPNAMALASVGADGMPSVRMVLLKAIDPRGFVFYTNFESRKGRQILETRKAALVLHWKSLRRQVRVEGEVEIVSDAEADDYYHSRPRASQIGAWASQQSRPLESRFELEKRIAAFTAKYAIGTVPRPEYWSGFRIRPTYFEFWEDRPFRLHDRLVYSPDGDRWRTEKLFP</sequence>
<feature type="binding site" evidence="6 7">
    <location>
        <begin position="138"/>
        <end position="139"/>
    </location>
    <ligand>
        <name>FMN</name>
        <dbReference type="ChEBI" id="CHEBI:58210"/>
    </ligand>
</feature>
<dbReference type="GO" id="GO:0004733">
    <property type="term" value="F:pyridoxamine phosphate oxidase activity"/>
    <property type="evidence" value="ECO:0007669"/>
    <property type="project" value="UniProtKB-UniRule"/>
</dbReference>
<dbReference type="InterPro" id="IPR011576">
    <property type="entry name" value="Pyridox_Oxase_N"/>
</dbReference>
<keyword evidence="5 6" id="KW-0664">Pyridoxine biosynthesis</keyword>
<evidence type="ECO:0000256" key="4">
    <source>
        <dbReference type="ARBA" id="ARBA00023002"/>
    </source>
</evidence>
<comment type="catalytic activity">
    <reaction evidence="6">
        <text>pyridoxamine 5'-phosphate + O2 + H2O = pyridoxal 5'-phosphate + H2O2 + NH4(+)</text>
        <dbReference type="Rhea" id="RHEA:15817"/>
        <dbReference type="ChEBI" id="CHEBI:15377"/>
        <dbReference type="ChEBI" id="CHEBI:15379"/>
        <dbReference type="ChEBI" id="CHEBI:16240"/>
        <dbReference type="ChEBI" id="CHEBI:28938"/>
        <dbReference type="ChEBI" id="CHEBI:58451"/>
        <dbReference type="ChEBI" id="CHEBI:597326"/>
        <dbReference type="EC" id="1.4.3.5"/>
    </reaction>
</comment>
<evidence type="ECO:0000256" key="3">
    <source>
        <dbReference type="ARBA" id="ARBA00022643"/>
    </source>
</evidence>
<feature type="binding site" evidence="6 7">
    <location>
        <position position="81"/>
    </location>
    <ligand>
        <name>FMN</name>
        <dbReference type="ChEBI" id="CHEBI:58210"/>
    </ligand>
</feature>
<dbReference type="HAMAP" id="MF_01629">
    <property type="entry name" value="PdxH"/>
    <property type="match status" value="1"/>
</dbReference>
<keyword evidence="3 6" id="KW-0288">FMN</keyword>
<comment type="pathway">
    <text evidence="6">Cofactor metabolism; pyridoxal 5'-phosphate salvage; pyridoxal 5'-phosphate from pyridoxamine 5'-phosphate: step 1/1.</text>
</comment>
<feature type="binding site" evidence="6 7">
    <location>
        <position position="193"/>
    </location>
    <ligand>
        <name>FMN</name>
        <dbReference type="ChEBI" id="CHEBI:58210"/>
    </ligand>
</feature>
<proteinExistence type="inferred from homology"/>
<evidence type="ECO:0000256" key="1">
    <source>
        <dbReference type="ARBA" id="ARBA00007301"/>
    </source>
</evidence>
<evidence type="ECO:0000256" key="6">
    <source>
        <dbReference type="HAMAP-Rule" id="MF_01629"/>
    </source>
</evidence>
<dbReference type="InterPro" id="IPR019576">
    <property type="entry name" value="Pyridoxamine_oxidase_dimer_C"/>
</dbReference>
<comment type="similarity">
    <text evidence="1 6">Belongs to the pyridoxamine 5'-phosphate oxidase family.</text>
</comment>
<feature type="binding site" evidence="6">
    <location>
        <position position="125"/>
    </location>
    <ligand>
        <name>substrate</name>
    </ligand>
</feature>
<keyword evidence="2 6" id="KW-0285">Flavoprotein</keyword>
<evidence type="ECO:0000259" key="8">
    <source>
        <dbReference type="Pfam" id="PF01243"/>
    </source>
</evidence>
<keyword evidence="11" id="KW-1185">Reference proteome</keyword>
<evidence type="ECO:0000313" key="10">
    <source>
        <dbReference type="EMBL" id="TDQ78531.1"/>
    </source>
</evidence>
<feature type="binding site" evidence="6 7">
    <location>
        <position position="103"/>
    </location>
    <ligand>
        <name>FMN</name>
        <dbReference type="ChEBI" id="CHEBI:58210"/>
    </ligand>
</feature>
<feature type="binding site" evidence="6">
    <location>
        <position position="129"/>
    </location>
    <ligand>
        <name>substrate</name>
    </ligand>
</feature>
<dbReference type="EC" id="1.4.3.5" evidence="6"/>
<dbReference type="InterPro" id="IPR012349">
    <property type="entry name" value="Split_barrel_FMN-bd"/>
</dbReference>
<dbReference type="PIRSF" id="PIRSF000190">
    <property type="entry name" value="Pyd_amn-ph_oxd"/>
    <property type="match status" value="1"/>
</dbReference>
<evidence type="ECO:0000256" key="7">
    <source>
        <dbReference type="PIRSR" id="PIRSR000190-2"/>
    </source>
</evidence>
<dbReference type="EMBL" id="SNYW01000013">
    <property type="protein sequence ID" value="TDQ78531.1"/>
    <property type="molecule type" value="Genomic_DNA"/>
</dbReference>
<feature type="domain" description="Pyridoxamine 5'-phosphate oxidase N-terminal" evidence="8">
    <location>
        <begin position="33"/>
        <end position="155"/>
    </location>
</feature>
<evidence type="ECO:0000256" key="2">
    <source>
        <dbReference type="ARBA" id="ARBA00022630"/>
    </source>
</evidence>
<dbReference type="NCBIfam" id="NF004231">
    <property type="entry name" value="PRK05679.1"/>
    <property type="match status" value="1"/>
</dbReference>
<dbReference type="GO" id="GO:0010181">
    <property type="term" value="F:FMN binding"/>
    <property type="evidence" value="ECO:0007669"/>
    <property type="project" value="UniProtKB-UniRule"/>
</dbReference>
<dbReference type="NCBIfam" id="TIGR00558">
    <property type="entry name" value="pdxH"/>
    <property type="match status" value="1"/>
</dbReference>
<dbReference type="Proteomes" id="UP000295783">
    <property type="component" value="Unassembled WGS sequence"/>
</dbReference>
<dbReference type="RefSeq" id="WP_407644240.1">
    <property type="nucleotide sequence ID" value="NZ_SNYW01000013.1"/>
</dbReference>
<dbReference type="GO" id="GO:0008615">
    <property type="term" value="P:pyridoxine biosynthetic process"/>
    <property type="evidence" value="ECO:0007669"/>
    <property type="project" value="UniProtKB-UniRule"/>
</dbReference>
<feature type="binding site" evidence="6">
    <location>
        <position position="121"/>
    </location>
    <ligand>
        <name>substrate</name>
    </ligand>
</feature>
<feature type="binding site" evidence="6 7">
    <location>
        <position position="80"/>
    </location>
    <ligand>
        <name>FMN</name>
        <dbReference type="ChEBI" id="CHEBI:58210"/>
    </ligand>
</feature>
<dbReference type="Pfam" id="PF10590">
    <property type="entry name" value="PNP_phzG_C"/>
    <property type="match status" value="1"/>
</dbReference>
<dbReference type="SUPFAM" id="SSF50475">
    <property type="entry name" value="FMN-binding split barrel"/>
    <property type="match status" value="1"/>
</dbReference>
<protein>
    <recommendedName>
        <fullName evidence="6">Pyridoxine/pyridoxamine 5'-phosphate oxidase</fullName>
        <ecNumber evidence="6">1.4.3.5</ecNumber>
    </recommendedName>
    <alternativeName>
        <fullName evidence="6">PNP/PMP oxidase</fullName>
        <shortName evidence="6">PNPOx</shortName>
    </alternativeName>
    <alternativeName>
        <fullName evidence="6">Pyridoxal 5'-phosphate synthase</fullName>
    </alternativeName>
</protein>
<accession>A0A4V3DDW8</accession>
<evidence type="ECO:0000313" key="11">
    <source>
        <dbReference type="Proteomes" id="UP000295783"/>
    </source>
</evidence>
<comment type="pathway">
    <text evidence="6">Cofactor metabolism; pyridoxal 5'-phosphate salvage; pyridoxal 5'-phosphate from pyridoxine 5'-phosphate: step 1/1.</text>
</comment>
<dbReference type="PANTHER" id="PTHR10851:SF0">
    <property type="entry name" value="PYRIDOXINE-5'-PHOSPHATE OXIDASE"/>
    <property type="match status" value="1"/>
</dbReference>
<dbReference type="Gene3D" id="2.30.110.10">
    <property type="entry name" value="Electron Transport, Fmn-binding Protein, Chain A"/>
    <property type="match status" value="1"/>
</dbReference>
<feature type="binding site" evidence="6 7">
    <location>
        <position position="183"/>
    </location>
    <ligand>
        <name>FMN</name>
        <dbReference type="ChEBI" id="CHEBI:58210"/>
    </ligand>
</feature>
<gene>
    <name evidence="6" type="primary">pdxH</name>
    <name evidence="10" type="ORF">A8950_3587</name>
</gene>
<dbReference type="UniPathway" id="UPA01068">
    <property type="reaction ID" value="UER00304"/>
</dbReference>
<keyword evidence="4 6" id="KW-0560">Oxidoreductase</keyword>
<feature type="binding site" evidence="6 7">
    <location>
        <begin position="74"/>
        <end position="75"/>
    </location>
    <ligand>
        <name>FMN</name>
        <dbReference type="ChEBI" id="CHEBI:58210"/>
    </ligand>
</feature>
<comment type="function">
    <text evidence="6">Catalyzes the oxidation of either pyridoxine 5'-phosphate (PNP) or pyridoxamine 5'-phosphate (PMP) into pyridoxal 5'-phosphate (PLP).</text>
</comment>
<feature type="binding site" evidence="6">
    <location>
        <position position="64"/>
    </location>
    <ligand>
        <name>substrate</name>
    </ligand>
</feature>
<comment type="caution">
    <text evidence="10">The sequence shown here is derived from an EMBL/GenBank/DDBJ whole genome shotgun (WGS) entry which is preliminary data.</text>
</comment>
<feature type="domain" description="Pyridoxine 5'-phosphate oxidase dimerisation C-terminal" evidence="9">
    <location>
        <begin position="170"/>
        <end position="210"/>
    </location>
</feature>
<dbReference type="InterPro" id="IPR000659">
    <property type="entry name" value="Pyridox_Oxase"/>
</dbReference>
<dbReference type="Pfam" id="PF01243">
    <property type="entry name" value="PNPOx_N"/>
    <property type="match status" value="1"/>
</dbReference>
<evidence type="ECO:0000259" key="9">
    <source>
        <dbReference type="Pfam" id="PF10590"/>
    </source>
</evidence>
<dbReference type="AlphaFoldDB" id="A0A4V3DDW8"/>
<evidence type="ECO:0000256" key="5">
    <source>
        <dbReference type="ARBA" id="ARBA00023096"/>
    </source>
</evidence>
<name>A0A4V3DDW8_9PROT</name>
<comment type="subunit">
    <text evidence="6">Homodimer.</text>
</comment>
<feature type="binding site" evidence="6">
    <location>
        <begin position="189"/>
        <end position="191"/>
    </location>
    <ligand>
        <name>substrate</name>
    </ligand>
</feature>
<comment type="catalytic activity">
    <reaction evidence="6">
        <text>pyridoxine 5'-phosphate + O2 = pyridoxal 5'-phosphate + H2O2</text>
        <dbReference type="Rhea" id="RHEA:15149"/>
        <dbReference type="ChEBI" id="CHEBI:15379"/>
        <dbReference type="ChEBI" id="CHEBI:16240"/>
        <dbReference type="ChEBI" id="CHEBI:58589"/>
        <dbReference type="ChEBI" id="CHEBI:597326"/>
        <dbReference type="EC" id="1.4.3.5"/>
    </reaction>
</comment>
<dbReference type="InterPro" id="IPR019740">
    <property type="entry name" value="Pyridox_Oxase_CS"/>
</dbReference>